<evidence type="ECO:0000259" key="6">
    <source>
        <dbReference type="PROSITE" id="PS50865"/>
    </source>
</evidence>
<dbReference type="EMBL" id="DF842913">
    <property type="protein sequence ID" value="GAT46900.1"/>
    <property type="molecule type" value="Genomic_DNA"/>
</dbReference>
<protein>
    <recommendedName>
        <fullName evidence="6">MYND-type domain-containing protein</fullName>
    </recommendedName>
</protein>
<evidence type="ECO:0000256" key="1">
    <source>
        <dbReference type="ARBA" id="ARBA00022723"/>
    </source>
</evidence>
<keyword evidence="1" id="KW-0479">Metal-binding</keyword>
<dbReference type="Pfam" id="PF01753">
    <property type="entry name" value="zf-MYND"/>
    <property type="match status" value="1"/>
</dbReference>
<evidence type="ECO:0000313" key="7">
    <source>
        <dbReference type="EMBL" id="GAT46900.1"/>
    </source>
</evidence>
<evidence type="ECO:0000256" key="2">
    <source>
        <dbReference type="ARBA" id="ARBA00022771"/>
    </source>
</evidence>
<evidence type="ECO:0000313" key="8">
    <source>
        <dbReference type="Proteomes" id="UP000815677"/>
    </source>
</evidence>
<accession>A0ABQ0L703</accession>
<proteinExistence type="predicted"/>
<gene>
    <name evidence="7" type="ORF">MCHLO_04396</name>
</gene>
<reference evidence="7" key="1">
    <citation type="submission" date="2014-09" db="EMBL/GenBank/DDBJ databases">
        <title>Genome sequence of the luminous mushroom Mycena chlorophos for searching fungal bioluminescence genes.</title>
        <authorList>
            <person name="Tanaka Y."/>
            <person name="Kasuga D."/>
            <person name="Oba Y."/>
            <person name="Hase S."/>
            <person name="Sato K."/>
            <person name="Oba Y."/>
            <person name="Sakakibara Y."/>
        </authorList>
    </citation>
    <scope>NUCLEOTIDE SEQUENCE</scope>
</reference>
<evidence type="ECO:0000256" key="5">
    <source>
        <dbReference type="SAM" id="MobiDB-lite"/>
    </source>
</evidence>
<evidence type="ECO:0000256" key="4">
    <source>
        <dbReference type="PROSITE-ProRule" id="PRU00134"/>
    </source>
</evidence>
<feature type="domain" description="MYND-type" evidence="6">
    <location>
        <begin position="220"/>
        <end position="257"/>
    </location>
</feature>
<dbReference type="PROSITE" id="PS50865">
    <property type="entry name" value="ZF_MYND_2"/>
    <property type="match status" value="1"/>
</dbReference>
<keyword evidence="2 4" id="KW-0863">Zinc-finger</keyword>
<feature type="region of interest" description="Disordered" evidence="5">
    <location>
        <begin position="1"/>
        <end position="38"/>
    </location>
</feature>
<sequence>MGCEASAEPAANESQTHDDSLLPARASGDSLARSDDWLDDLDPPTSGRFYGATSASATDVECSWCPSEFPSDMGVKCPGCPRLYCSQECLNRAADNHARRCDNPQRPLTTADTLAAATFGDMFPTDQATLSDYFFDRLVSADDKTNLLGLYSGIIKHLEVGPSTIHQWRVEGKLVQEIDKLYEKLPVNSRGGYYAWFLNHRHVFAPGSTALVPVKPAHRCATCGSVATKHCGKCKKVWYCTAACQKKDWKMAHRIVCDPNKDITLADRLQTAVLQGSMPEDEATRTAFGFSRVDAIGSHVLFSMYGAIFGEGVHPDQLESWRLQGTLLPEIQNLLETRVPFYKAPESRGWLANHPYALDMRLPAPSREQLEEENIKILVDANVGLWNTLMPGLECTDLDQLRANFERLQWSPKQVEFFHFFANLRGGLGHPNPVEDSWISLGFCTCQDEGSEGQLALTYRILGDRCSYDELLKAFLEFKLVELMDNNGLRGRRLLFPYLTDILQPTAPFGRKSVWDLKQHLLSGAESTRETLVRSIVADYGFMNCTSDSDYEVLKATYRRIFEREDANPLELHKACLQGRLYEHAVGLFPDLKKKQKRLQKLMKNMYPLPDL</sequence>
<name>A0ABQ0L703_MYCCL</name>
<organism evidence="7 8">
    <name type="scientific">Mycena chlorophos</name>
    <name type="common">Agaric fungus</name>
    <name type="synonym">Agaricus chlorophos</name>
    <dbReference type="NCBI Taxonomy" id="658473"/>
    <lineage>
        <taxon>Eukaryota</taxon>
        <taxon>Fungi</taxon>
        <taxon>Dikarya</taxon>
        <taxon>Basidiomycota</taxon>
        <taxon>Agaricomycotina</taxon>
        <taxon>Agaricomycetes</taxon>
        <taxon>Agaricomycetidae</taxon>
        <taxon>Agaricales</taxon>
        <taxon>Marasmiineae</taxon>
        <taxon>Mycenaceae</taxon>
        <taxon>Mycena</taxon>
    </lineage>
</organism>
<keyword evidence="3" id="KW-0862">Zinc</keyword>
<dbReference type="Proteomes" id="UP000815677">
    <property type="component" value="Unassembled WGS sequence"/>
</dbReference>
<dbReference type="InterPro" id="IPR002893">
    <property type="entry name" value="Znf_MYND"/>
</dbReference>
<evidence type="ECO:0000256" key="3">
    <source>
        <dbReference type="ARBA" id="ARBA00022833"/>
    </source>
</evidence>
<keyword evidence="8" id="KW-1185">Reference proteome</keyword>
<dbReference type="Gene3D" id="6.10.140.2220">
    <property type="match status" value="1"/>
</dbReference>
<dbReference type="SUPFAM" id="SSF144232">
    <property type="entry name" value="HIT/MYND zinc finger-like"/>
    <property type="match status" value="1"/>
</dbReference>